<dbReference type="InterPro" id="IPR028098">
    <property type="entry name" value="Glyco_trans_4-like_N"/>
</dbReference>
<dbReference type="SUPFAM" id="SSF53756">
    <property type="entry name" value="UDP-Glycosyltransferase/glycogen phosphorylase"/>
    <property type="match status" value="1"/>
</dbReference>
<comment type="caution">
    <text evidence="4">The sequence shown here is derived from an EMBL/GenBank/DDBJ whole genome shotgun (WGS) entry which is preliminary data.</text>
</comment>
<gene>
    <name evidence="4" type="ORF">GCM10025789_26580</name>
</gene>
<dbReference type="Pfam" id="PF13439">
    <property type="entry name" value="Glyco_transf_4"/>
    <property type="match status" value="1"/>
</dbReference>
<accession>A0ABP9FL50</accession>
<dbReference type="Pfam" id="PF13692">
    <property type="entry name" value="Glyco_trans_1_4"/>
    <property type="match status" value="1"/>
</dbReference>
<dbReference type="EMBL" id="BAABLV010000038">
    <property type="protein sequence ID" value="GAA4905865.1"/>
    <property type="molecule type" value="Genomic_DNA"/>
</dbReference>
<keyword evidence="1" id="KW-0328">Glycosyltransferase</keyword>
<dbReference type="PANTHER" id="PTHR45947">
    <property type="entry name" value="SULFOQUINOVOSYL TRANSFERASE SQD2"/>
    <property type="match status" value="1"/>
</dbReference>
<evidence type="ECO:0000313" key="4">
    <source>
        <dbReference type="EMBL" id="GAA4905865.1"/>
    </source>
</evidence>
<dbReference type="Gene3D" id="3.40.50.2000">
    <property type="entry name" value="Glycogen Phosphorylase B"/>
    <property type="match status" value="2"/>
</dbReference>
<proteinExistence type="predicted"/>
<sequence length="414" mass="44703">MTLRVAIVIDDFFPASGGISRSVQVQLEELTKLGHEATLIAPDRHLTPPHGVHTIACPVLHADILQPHLSVLPPGERRARKITSGARFDVVHSQTERGAVVLAARLARLQDVPHVHTFHCNVAGTHATLPVHGVFGSVGYELLITRALALASRRPARFRASMPPRTAEPDNDNVFSRMDWRSLARIASHVDLVTSPARYMLDNIEAAVGQPIDGRVVPNASTGVADVGPGGPPRGGRDGVRFLSIGRLAREKRLDVVLRAFGQARLPGAELVIVGDGDQRARLEAMGVPGVRFLGAISDREVLARQYLEADALVLGSYRFDVQPMVFLEAAAARLPVLYCDDRLAGGLRPGTSHLVAPHVQALAVGMREMAEPAKLAGLREAYCGTEQGLHPAGMAKAYVEVYEEAIRMPRRHG</sequence>
<keyword evidence="5" id="KW-1185">Reference proteome</keyword>
<dbReference type="Proteomes" id="UP001501521">
    <property type="component" value="Unassembled WGS sequence"/>
</dbReference>
<feature type="domain" description="Glycosyltransferase subfamily 4-like N-terminal" evidence="3">
    <location>
        <begin position="17"/>
        <end position="219"/>
    </location>
</feature>
<evidence type="ECO:0000256" key="1">
    <source>
        <dbReference type="ARBA" id="ARBA00022676"/>
    </source>
</evidence>
<dbReference type="RefSeq" id="WP_345583672.1">
    <property type="nucleotide sequence ID" value="NZ_BAABLV010000038.1"/>
</dbReference>
<organism evidence="4 5">
    <name type="scientific">Tessaracoccus lubricantis</name>
    <dbReference type="NCBI Taxonomy" id="545543"/>
    <lineage>
        <taxon>Bacteria</taxon>
        <taxon>Bacillati</taxon>
        <taxon>Actinomycetota</taxon>
        <taxon>Actinomycetes</taxon>
        <taxon>Propionibacteriales</taxon>
        <taxon>Propionibacteriaceae</taxon>
        <taxon>Tessaracoccus</taxon>
    </lineage>
</organism>
<keyword evidence="2" id="KW-0808">Transferase</keyword>
<dbReference type="PANTHER" id="PTHR45947:SF3">
    <property type="entry name" value="SULFOQUINOVOSYL TRANSFERASE SQD2"/>
    <property type="match status" value="1"/>
</dbReference>
<evidence type="ECO:0000313" key="5">
    <source>
        <dbReference type="Proteomes" id="UP001501521"/>
    </source>
</evidence>
<name>A0ABP9FL50_9ACTN</name>
<protein>
    <recommendedName>
        <fullName evidence="3">Glycosyltransferase subfamily 4-like N-terminal domain-containing protein</fullName>
    </recommendedName>
</protein>
<dbReference type="InterPro" id="IPR050194">
    <property type="entry name" value="Glycosyltransferase_grp1"/>
</dbReference>
<reference evidence="5" key="1">
    <citation type="journal article" date="2019" name="Int. J. Syst. Evol. Microbiol.">
        <title>The Global Catalogue of Microorganisms (GCM) 10K type strain sequencing project: providing services to taxonomists for standard genome sequencing and annotation.</title>
        <authorList>
            <consortium name="The Broad Institute Genomics Platform"/>
            <consortium name="The Broad Institute Genome Sequencing Center for Infectious Disease"/>
            <person name="Wu L."/>
            <person name="Ma J."/>
        </authorList>
    </citation>
    <scope>NUCLEOTIDE SEQUENCE [LARGE SCALE GENOMIC DNA]</scope>
    <source>
        <strain evidence="5">JCM 19125</strain>
    </source>
</reference>
<evidence type="ECO:0000256" key="2">
    <source>
        <dbReference type="ARBA" id="ARBA00022679"/>
    </source>
</evidence>
<evidence type="ECO:0000259" key="3">
    <source>
        <dbReference type="Pfam" id="PF13439"/>
    </source>
</evidence>